<keyword evidence="6" id="KW-1185">Reference proteome</keyword>
<dbReference type="NCBIfam" id="NF009622">
    <property type="entry name" value="PRK13128.1"/>
    <property type="match status" value="1"/>
</dbReference>
<dbReference type="SUPFAM" id="SSF56601">
    <property type="entry name" value="beta-lactamase/transpeptidase-like"/>
    <property type="match status" value="1"/>
</dbReference>
<dbReference type="InterPro" id="IPR012856">
    <property type="entry name" value="DAP_B_dom"/>
</dbReference>
<accession>A0AAV9QAU0</accession>
<gene>
    <name evidence="5" type="ORF">LTR25_005450</name>
</gene>
<feature type="domain" description="D-aminopeptidase" evidence="4">
    <location>
        <begin position="399"/>
        <end position="587"/>
    </location>
</feature>
<dbReference type="Pfam" id="PF07930">
    <property type="entry name" value="DAP_B"/>
    <property type="match status" value="1"/>
</dbReference>
<dbReference type="InterPro" id="IPR027279">
    <property type="entry name" value="D_amino_pept/lipop_sf"/>
</dbReference>
<organism evidence="5 6">
    <name type="scientific">Vermiconidia calcicola</name>
    <dbReference type="NCBI Taxonomy" id="1690605"/>
    <lineage>
        <taxon>Eukaryota</taxon>
        <taxon>Fungi</taxon>
        <taxon>Dikarya</taxon>
        <taxon>Ascomycota</taxon>
        <taxon>Pezizomycotina</taxon>
        <taxon>Dothideomycetes</taxon>
        <taxon>Dothideomycetidae</taxon>
        <taxon>Mycosphaerellales</taxon>
        <taxon>Extremaceae</taxon>
        <taxon>Vermiconidia</taxon>
    </lineage>
</organism>
<dbReference type="GO" id="GO:0004177">
    <property type="term" value="F:aminopeptidase activity"/>
    <property type="evidence" value="ECO:0007669"/>
    <property type="project" value="UniProtKB-KW"/>
</dbReference>
<comment type="caution">
    <text evidence="5">The sequence shown here is derived from an EMBL/GenBank/DDBJ whole genome shotgun (WGS) entry which is preliminary data.</text>
</comment>
<evidence type="ECO:0000259" key="4">
    <source>
        <dbReference type="Pfam" id="PF07930"/>
    </source>
</evidence>
<dbReference type="Proteomes" id="UP001345827">
    <property type="component" value="Unassembled WGS sequence"/>
</dbReference>
<dbReference type="Gene3D" id="2.40.128.50">
    <property type="match status" value="2"/>
</dbReference>
<dbReference type="AlphaFoldDB" id="A0AAV9QAU0"/>
<evidence type="ECO:0000259" key="3">
    <source>
        <dbReference type="Pfam" id="PF00144"/>
    </source>
</evidence>
<keyword evidence="1" id="KW-0031">Aminopeptidase</keyword>
<evidence type="ECO:0000256" key="1">
    <source>
        <dbReference type="ARBA" id="ARBA00022438"/>
    </source>
</evidence>
<keyword evidence="1" id="KW-0645">Protease</keyword>
<comment type="similarity">
    <text evidence="2">Belongs to the peptidase S12 family.</text>
</comment>
<sequence length="589" mass="64185">MMPCSPSKSPLSVSLAVGHDGPKLSSVRRFCTGRQAANMTSFADTVAQVLETVPSTWRGPGGSVAVLKDGELVGQQVWGYSDLDTRTPLSADTLLPICSITKQMLCALLPSLERNPTPAMQARSGSGSTDAKTQFQDQLSEILGADFVKQTGLKVHHLANNASGIRDYWALTVLWGAKLDQKFSIDEHIPQVIERVSRSVHFTPGMGYSYSNVNFVILQRVIEAVSGQTFDELLAQRVFGPSSMKSAFVGADSSLHPTRCQGYEGNATEVGYFPAINRIEWAGDAGIVASLNDMIAYEKSLDRQWTAKQGWFWDNAQPATYDDGTPAHYANGLQSVDVLGVRTVRHGGALRGYRLHRCYAPEQRLSVIVMFNHEADAAAAATSVLQKILGLKQPETLVVQAGQEWFGSYFDEEAQMFLTVAEGKKPGEIKISYVRAPETVKLTDATHAQSPTLNVSLEGDGNVIVMKRTEDNRTVRATKLSSGGNMNVAKTEIYAPFLGSYYCEEIDSKLTIQGHSGMLYGVFEGFLGTGAVHLIRHVGEDIWALECARSMDAPAPGDWTLAFKRDEAGNVAGITVGCWLARKIEYKKV</sequence>
<evidence type="ECO:0000256" key="2">
    <source>
        <dbReference type="ARBA" id="ARBA00038215"/>
    </source>
</evidence>
<dbReference type="InterPro" id="IPR001466">
    <property type="entry name" value="Beta-lactam-related"/>
</dbReference>
<protein>
    <recommendedName>
        <fullName evidence="7">Beta-lactamase/transpeptidase-like protein</fullName>
    </recommendedName>
</protein>
<dbReference type="SUPFAM" id="SSF50886">
    <property type="entry name" value="D-aminopeptidase, middle and C-terminal domains"/>
    <property type="match status" value="2"/>
</dbReference>
<dbReference type="Gene3D" id="3.40.710.10">
    <property type="entry name" value="DD-peptidase/beta-lactamase superfamily"/>
    <property type="match status" value="1"/>
</dbReference>
<name>A0AAV9QAU0_9PEZI</name>
<evidence type="ECO:0008006" key="7">
    <source>
        <dbReference type="Google" id="ProtNLM"/>
    </source>
</evidence>
<evidence type="ECO:0000313" key="5">
    <source>
        <dbReference type="EMBL" id="KAK5536776.1"/>
    </source>
</evidence>
<proteinExistence type="inferred from homology"/>
<dbReference type="InterPro" id="IPR050491">
    <property type="entry name" value="AmpC-like"/>
</dbReference>
<dbReference type="Pfam" id="PF00144">
    <property type="entry name" value="Beta-lactamase"/>
    <property type="match status" value="1"/>
</dbReference>
<dbReference type="PANTHER" id="PTHR46825:SF9">
    <property type="entry name" value="BETA-LACTAMASE-RELATED DOMAIN-CONTAINING PROTEIN"/>
    <property type="match status" value="1"/>
</dbReference>
<keyword evidence="1" id="KW-0378">Hydrolase</keyword>
<dbReference type="PANTHER" id="PTHR46825">
    <property type="entry name" value="D-ALANYL-D-ALANINE-CARBOXYPEPTIDASE/ENDOPEPTIDASE AMPH"/>
    <property type="match status" value="1"/>
</dbReference>
<dbReference type="EMBL" id="JAXLQG010000008">
    <property type="protein sequence ID" value="KAK5536776.1"/>
    <property type="molecule type" value="Genomic_DNA"/>
</dbReference>
<evidence type="ECO:0000313" key="6">
    <source>
        <dbReference type="Proteomes" id="UP001345827"/>
    </source>
</evidence>
<reference evidence="5 6" key="1">
    <citation type="submission" date="2023-06" db="EMBL/GenBank/DDBJ databases">
        <title>Black Yeasts Isolated from many extreme environments.</title>
        <authorList>
            <person name="Coleine C."/>
            <person name="Stajich J.E."/>
            <person name="Selbmann L."/>
        </authorList>
    </citation>
    <scope>NUCLEOTIDE SEQUENCE [LARGE SCALE GENOMIC DNA]</scope>
    <source>
        <strain evidence="5 6">CCFEE 5887</strain>
    </source>
</reference>
<dbReference type="InterPro" id="IPR012338">
    <property type="entry name" value="Beta-lactam/transpept-like"/>
</dbReference>
<feature type="domain" description="Beta-lactamase-related" evidence="3">
    <location>
        <begin position="58"/>
        <end position="377"/>
    </location>
</feature>